<evidence type="ECO:0000313" key="26">
    <source>
        <dbReference type="Proteomes" id="UP000199657"/>
    </source>
</evidence>
<comment type="function">
    <text evidence="1">Component of the ubiquinol-cytochrome c reductase complex (complex III or cytochrome b-c1 complex), which is a respiratory chain that generates an electrochemical potential coupled to ATP synthesis.</text>
</comment>
<organism evidence="25 26">
    <name type="scientific">Aquisalimonas asiatica</name>
    <dbReference type="NCBI Taxonomy" id="406100"/>
    <lineage>
        <taxon>Bacteria</taxon>
        <taxon>Pseudomonadati</taxon>
        <taxon>Pseudomonadota</taxon>
        <taxon>Gammaproteobacteria</taxon>
        <taxon>Chromatiales</taxon>
        <taxon>Ectothiorhodospiraceae</taxon>
        <taxon>Aquisalimonas</taxon>
    </lineage>
</organism>
<dbReference type="PRINTS" id="PR00162">
    <property type="entry name" value="RIESKE"/>
</dbReference>
<dbReference type="AlphaFoldDB" id="A0A1H8S9G9"/>
<keyword evidence="16" id="KW-0408">Iron</keyword>
<keyword evidence="26" id="KW-1185">Reference proteome</keyword>
<proteinExistence type="inferred from homology"/>
<evidence type="ECO:0000256" key="12">
    <source>
        <dbReference type="ARBA" id="ARBA00022729"/>
    </source>
</evidence>
<keyword evidence="15 21" id="KW-1133">Transmembrane helix</keyword>
<dbReference type="EMBL" id="FOEG01000002">
    <property type="protein sequence ID" value="SEO74928.1"/>
    <property type="molecule type" value="Genomic_DNA"/>
</dbReference>
<comment type="cofactor">
    <cofactor evidence="21">
        <name>[2Fe-2S] cluster</name>
        <dbReference type="ChEBI" id="CHEBI:190135"/>
    </cofactor>
    <text evidence="21">Binds 1 [2Fe-2S] cluster per subunit.</text>
</comment>
<evidence type="ECO:0000256" key="22">
    <source>
        <dbReference type="RuleBase" id="RU004497"/>
    </source>
</evidence>
<dbReference type="EC" id="7.1.1.8" evidence="5 21"/>
<evidence type="ECO:0000256" key="13">
    <source>
        <dbReference type="ARBA" id="ARBA00022967"/>
    </source>
</evidence>
<dbReference type="Pfam" id="PF10399">
    <property type="entry name" value="UCR_Fe-S_N"/>
    <property type="match status" value="1"/>
</dbReference>
<keyword evidence="11" id="KW-0479">Metal-binding</keyword>
<evidence type="ECO:0000256" key="1">
    <source>
        <dbReference type="ARBA" id="ARBA00002444"/>
    </source>
</evidence>
<evidence type="ECO:0000256" key="6">
    <source>
        <dbReference type="ARBA" id="ARBA00019816"/>
    </source>
</evidence>
<evidence type="ECO:0000256" key="7">
    <source>
        <dbReference type="ARBA" id="ARBA00022448"/>
    </source>
</evidence>
<dbReference type="Gene3D" id="2.102.10.10">
    <property type="entry name" value="Rieske [2Fe-2S] iron-sulphur domain"/>
    <property type="match status" value="1"/>
</dbReference>
<dbReference type="Pfam" id="PF00355">
    <property type="entry name" value="Rieske"/>
    <property type="match status" value="1"/>
</dbReference>
<sequence length="198" mass="21981">MNQEGADKSRRRFLTAATSVVGGAGAAFLAVPFISYWRPSARAQAAGAPVEVDITGLEPGELINVKWRGDPVWLFRRTDQNLDDLEGIRDRLRDPDSDEPQQPEYARNTHRSIEPELMVMVGICTHLGCSPLFRPDQTPEGMDGEWPGGFFCPCHGSYFDLAGRVFRGVPADKNMEVPPYYFMDDDTVLVGEDEEGDA</sequence>
<feature type="region of interest" description="Disordered" evidence="23">
    <location>
        <begin position="90"/>
        <end position="110"/>
    </location>
</feature>
<keyword evidence="7 21" id="KW-0813">Transport</keyword>
<keyword evidence="10" id="KW-0001">2Fe-2S</keyword>
<dbReference type="GO" id="GO:0046872">
    <property type="term" value="F:metal ion binding"/>
    <property type="evidence" value="ECO:0007669"/>
    <property type="project" value="UniProtKB-KW"/>
</dbReference>
<dbReference type="InterPro" id="IPR019470">
    <property type="entry name" value="Ubiq_cytC_Rdtase_Fe-S_su_TAT"/>
</dbReference>
<keyword evidence="9 21" id="KW-0812">Transmembrane</keyword>
<dbReference type="NCBIfam" id="TIGR01416">
    <property type="entry name" value="Rieske_proteo"/>
    <property type="match status" value="1"/>
</dbReference>
<dbReference type="GO" id="GO:0008121">
    <property type="term" value="F:quinol-cytochrome-c reductase activity"/>
    <property type="evidence" value="ECO:0007669"/>
    <property type="project" value="UniProtKB-EC"/>
</dbReference>
<dbReference type="InterPro" id="IPR019546">
    <property type="entry name" value="TAT_signal_bac_arc"/>
</dbReference>
<keyword evidence="14 21" id="KW-0249">Electron transport</keyword>
<comment type="miscellaneous">
    <text evidence="21">The Rieske protein is a high potential 2Fe-2S protein.</text>
</comment>
<evidence type="ECO:0000256" key="14">
    <source>
        <dbReference type="ARBA" id="ARBA00022982"/>
    </source>
</evidence>
<keyword evidence="17" id="KW-0411">Iron-sulfur</keyword>
<dbReference type="SUPFAM" id="SSF50022">
    <property type="entry name" value="ISP domain"/>
    <property type="match status" value="1"/>
</dbReference>
<dbReference type="InterPro" id="IPR006317">
    <property type="entry name" value="Ubiquinol_cyt_c_Rdtase_Fe-S-su"/>
</dbReference>
<dbReference type="InterPro" id="IPR036922">
    <property type="entry name" value="Rieske_2Fe-2S_sf"/>
</dbReference>
<dbReference type="InterPro" id="IPR014349">
    <property type="entry name" value="Rieske_Fe-S_prot"/>
</dbReference>
<evidence type="ECO:0000256" key="15">
    <source>
        <dbReference type="ARBA" id="ARBA00022989"/>
    </source>
</evidence>
<dbReference type="OrthoDB" id="9767869at2"/>
<evidence type="ECO:0000256" key="20">
    <source>
        <dbReference type="ARBA" id="ARBA00029351"/>
    </source>
</evidence>
<evidence type="ECO:0000256" key="10">
    <source>
        <dbReference type="ARBA" id="ARBA00022714"/>
    </source>
</evidence>
<name>A0A1H8S9G9_9GAMM</name>
<feature type="domain" description="Rieske" evidence="24">
    <location>
        <begin position="91"/>
        <end position="189"/>
    </location>
</feature>
<gene>
    <name evidence="25" type="ORF">SAMN04488052_102591</name>
</gene>
<evidence type="ECO:0000313" key="25">
    <source>
        <dbReference type="EMBL" id="SEO74928.1"/>
    </source>
</evidence>
<keyword evidence="19" id="KW-1015">Disulfide bond</keyword>
<dbReference type="CDD" id="cd03470">
    <property type="entry name" value="Rieske_cytochrome_bc1"/>
    <property type="match status" value="1"/>
</dbReference>
<evidence type="ECO:0000256" key="19">
    <source>
        <dbReference type="ARBA" id="ARBA00023157"/>
    </source>
</evidence>
<evidence type="ECO:0000256" key="11">
    <source>
        <dbReference type="ARBA" id="ARBA00022723"/>
    </source>
</evidence>
<dbReference type="InterPro" id="IPR005805">
    <property type="entry name" value="Rieske_Fe-S_prot_C"/>
</dbReference>
<comment type="subunit">
    <text evidence="4 22">The main subunits of complex b-c1 are: cytochrome b, cytochrome c1 and the Rieske protein.</text>
</comment>
<evidence type="ECO:0000256" key="2">
    <source>
        <dbReference type="ARBA" id="ARBA00004162"/>
    </source>
</evidence>
<evidence type="ECO:0000256" key="16">
    <source>
        <dbReference type="ARBA" id="ARBA00023004"/>
    </source>
</evidence>
<dbReference type="PANTHER" id="PTHR10134">
    <property type="entry name" value="CYTOCHROME B-C1 COMPLEX SUBUNIT RIESKE, MITOCHONDRIAL"/>
    <property type="match status" value="1"/>
</dbReference>
<comment type="catalytic activity">
    <reaction evidence="20 21">
        <text>a quinol + 2 Fe(III)-[cytochrome c](out) = a quinone + 2 Fe(II)-[cytochrome c](out) + 2 H(+)(out)</text>
        <dbReference type="Rhea" id="RHEA:11484"/>
        <dbReference type="Rhea" id="RHEA-COMP:10350"/>
        <dbReference type="Rhea" id="RHEA-COMP:14399"/>
        <dbReference type="ChEBI" id="CHEBI:15378"/>
        <dbReference type="ChEBI" id="CHEBI:24646"/>
        <dbReference type="ChEBI" id="CHEBI:29033"/>
        <dbReference type="ChEBI" id="CHEBI:29034"/>
        <dbReference type="ChEBI" id="CHEBI:132124"/>
        <dbReference type="EC" id="7.1.1.8"/>
    </reaction>
</comment>
<dbReference type="Gene3D" id="1.20.5.510">
    <property type="entry name" value="Single helix bin"/>
    <property type="match status" value="1"/>
</dbReference>
<dbReference type="InterPro" id="IPR017941">
    <property type="entry name" value="Rieske_2Fe-2S"/>
</dbReference>
<dbReference type="PROSITE" id="PS51296">
    <property type="entry name" value="RIESKE"/>
    <property type="match status" value="1"/>
</dbReference>
<dbReference type="PROSITE" id="PS51318">
    <property type="entry name" value="TAT"/>
    <property type="match status" value="1"/>
</dbReference>
<evidence type="ECO:0000256" key="17">
    <source>
        <dbReference type="ARBA" id="ARBA00023014"/>
    </source>
</evidence>
<comment type="similarity">
    <text evidence="3">Belongs to the Rieske iron-sulfur protein family.</text>
</comment>
<keyword evidence="13" id="KW-1278">Translocase</keyword>
<evidence type="ECO:0000256" key="8">
    <source>
        <dbReference type="ARBA" id="ARBA00022475"/>
    </source>
</evidence>
<accession>A0A1H8S9G9</accession>
<keyword evidence="8" id="KW-1003">Cell membrane</keyword>
<dbReference type="NCBIfam" id="TIGR01409">
    <property type="entry name" value="TAT_signal_seq"/>
    <property type="match status" value="1"/>
</dbReference>
<comment type="subcellular location">
    <subcellularLocation>
        <location evidence="2">Cell membrane</location>
        <topology evidence="2">Single-pass membrane protein</topology>
    </subcellularLocation>
</comment>
<dbReference type="RefSeq" id="WP_091641636.1">
    <property type="nucleotide sequence ID" value="NZ_FOEG01000002.1"/>
</dbReference>
<evidence type="ECO:0000256" key="23">
    <source>
        <dbReference type="SAM" id="MobiDB-lite"/>
    </source>
</evidence>
<evidence type="ECO:0000256" key="21">
    <source>
        <dbReference type="RuleBase" id="RU004494"/>
    </source>
</evidence>
<dbReference type="GO" id="GO:0051537">
    <property type="term" value="F:2 iron, 2 sulfur cluster binding"/>
    <property type="evidence" value="ECO:0007669"/>
    <property type="project" value="UniProtKB-KW"/>
</dbReference>
<evidence type="ECO:0000256" key="5">
    <source>
        <dbReference type="ARBA" id="ARBA00012951"/>
    </source>
</evidence>
<evidence type="ECO:0000256" key="18">
    <source>
        <dbReference type="ARBA" id="ARBA00023136"/>
    </source>
</evidence>
<reference evidence="25 26" key="1">
    <citation type="submission" date="2016-10" db="EMBL/GenBank/DDBJ databases">
        <authorList>
            <person name="de Groot N.N."/>
        </authorList>
    </citation>
    <scope>NUCLEOTIDE SEQUENCE [LARGE SCALE GENOMIC DNA]</scope>
    <source>
        <strain evidence="25 26">CGMCC 1.6291</strain>
    </source>
</reference>
<dbReference type="InterPro" id="IPR006311">
    <property type="entry name" value="TAT_signal"/>
</dbReference>
<keyword evidence="18 21" id="KW-0472">Membrane</keyword>
<feature type="transmembrane region" description="Helical" evidence="21">
    <location>
        <begin position="12"/>
        <end position="37"/>
    </location>
</feature>
<dbReference type="Proteomes" id="UP000199657">
    <property type="component" value="Unassembled WGS sequence"/>
</dbReference>
<evidence type="ECO:0000256" key="4">
    <source>
        <dbReference type="ARBA" id="ARBA00011649"/>
    </source>
</evidence>
<evidence type="ECO:0000259" key="24">
    <source>
        <dbReference type="PROSITE" id="PS51296"/>
    </source>
</evidence>
<evidence type="ECO:0000256" key="9">
    <source>
        <dbReference type="ARBA" id="ARBA00022692"/>
    </source>
</evidence>
<protein>
    <recommendedName>
        <fullName evidence="6 21">Ubiquinol-cytochrome c reductase iron-sulfur subunit</fullName>
        <ecNumber evidence="5 21">7.1.1.8</ecNumber>
    </recommendedName>
</protein>
<dbReference type="GO" id="GO:0005886">
    <property type="term" value="C:plasma membrane"/>
    <property type="evidence" value="ECO:0007669"/>
    <property type="project" value="UniProtKB-SubCell"/>
</dbReference>
<keyword evidence="12" id="KW-0732">Signal</keyword>
<dbReference type="STRING" id="406100.SAMN04488052_102591"/>
<evidence type="ECO:0000256" key="3">
    <source>
        <dbReference type="ARBA" id="ARBA00010651"/>
    </source>
</evidence>